<organism evidence="2 3">
    <name type="scientific">Lupinus angustifolius</name>
    <name type="common">Narrow-leaved blue lupine</name>
    <dbReference type="NCBI Taxonomy" id="3871"/>
    <lineage>
        <taxon>Eukaryota</taxon>
        <taxon>Viridiplantae</taxon>
        <taxon>Streptophyta</taxon>
        <taxon>Embryophyta</taxon>
        <taxon>Tracheophyta</taxon>
        <taxon>Spermatophyta</taxon>
        <taxon>Magnoliopsida</taxon>
        <taxon>eudicotyledons</taxon>
        <taxon>Gunneridae</taxon>
        <taxon>Pentapetalae</taxon>
        <taxon>rosids</taxon>
        <taxon>fabids</taxon>
        <taxon>Fabales</taxon>
        <taxon>Fabaceae</taxon>
        <taxon>Papilionoideae</taxon>
        <taxon>50 kb inversion clade</taxon>
        <taxon>genistoids sensu lato</taxon>
        <taxon>core genistoids</taxon>
        <taxon>Genisteae</taxon>
        <taxon>Lupinus</taxon>
    </lineage>
</organism>
<dbReference type="EMBL" id="CM007366">
    <property type="protein sequence ID" value="OIW09708.1"/>
    <property type="molecule type" value="Genomic_DNA"/>
</dbReference>
<gene>
    <name evidence="2" type="ORF">TanjilG_21234</name>
</gene>
<feature type="region of interest" description="Disordered" evidence="1">
    <location>
        <begin position="1"/>
        <end position="30"/>
    </location>
</feature>
<evidence type="ECO:0000256" key="1">
    <source>
        <dbReference type="SAM" id="MobiDB-lite"/>
    </source>
</evidence>
<feature type="compositionally biased region" description="Polar residues" evidence="1">
    <location>
        <begin position="7"/>
        <end position="16"/>
    </location>
</feature>
<sequence>MVETSGEDSSNFNIHSSETESIDSEVAKPHDDWIVATRKKRNPKNLKTITLKGNHNIQRLGGNMEKEVASNTFTWEVGLDSVHSGGSTCATSGVNINSRDIKKWQNVDILMPNNSKSGNTDTGPNSHIIEDDEEIMADESSPPTGMTKKDSSYPPQKFMFKDGKFTIVDKDMDDSMMAQVYTANAHEFMQQSNKTSMDF</sequence>
<proteinExistence type="predicted"/>
<reference evidence="2 3" key="1">
    <citation type="journal article" date="2017" name="Plant Biotechnol. J.">
        <title>A comprehensive draft genome sequence for lupin (Lupinus angustifolius), an emerging health food: insights into plant-microbe interactions and legume evolution.</title>
        <authorList>
            <person name="Hane J.K."/>
            <person name="Ming Y."/>
            <person name="Kamphuis L.G."/>
            <person name="Nelson M.N."/>
            <person name="Garg G."/>
            <person name="Atkins C.A."/>
            <person name="Bayer P.E."/>
            <person name="Bravo A."/>
            <person name="Bringans S."/>
            <person name="Cannon S."/>
            <person name="Edwards D."/>
            <person name="Foley R."/>
            <person name="Gao L.L."/>
            <person name="Harrison M.J."/>
            <person name="Huang W."/>
            <person name="Hurgobin B."/>
            <person name="Li S."/>
            <person name="Liu C.W."/>
            <person name="McGrath A."/>
            <person name="Morahan G."/>
            <person name="Murray J."/>
            <person name="Weller J."/>
            <person name="Jian J."/>
            <person name="Singh K.B."/>
        </authorList>
    </citation>
    <scope>NUCLEOTIDE SEQUENCE [LARGE SCALE GENOMIC DNA]</scope>
    <source>
        <strain evidence="3">cv. Tanjil</strain>
        <tissue evidence="2">Whole plant</tissue>
    </source>
</reference>
<evidence type="ECO:0000313" key="2">
    <source>
        <dbReference type="EMBL" id="OIW09708.1"/>
    </source>
</evidence>
<evidence type="ECO:0000313" key="3">
    <source>
        <dbReference type="Proteomes" id="UP000188354"/>
    </source>
</evidence>
<accession>A0A1J7HAS5</accession>
<protein>
    <submittedName>
        <fullName evidence="2">Uncharacterized protein</fullName>
    </submittedName>
</protein>
<dbReference type="Proteomes" id="UP000188354">
    <property type="component" value="Chromosome LG06"/>
</dbReference>
<dbReference type="Gramene" id="OIW09708">
    <property type="protein sequence ID" value="OIW09708"/>
    <property type="gene ID" value="TanjilG_21234"/>
</dbReference>
<name>A0A1J7HAS5_LUPAN</name>
<keyword evidence="3" id="KW-1185">Reference proteome</keyword>
<dbReference type="AlphaFoldDB" id="A0A1J7HAS5"/>